<evidence type="ECO:0000313" key="4">
    <source>
        <dbReference type="Proteomes" id="UP000190961"/>
    </source>
</evidence>
<proteinExistence type="predicted"/>
<organism evidence="3 4">
    <name type="scientific">Ohtaekwangia koreensis</name>
    <dbReference type="NCBI Taxonomy" id="688867"/>
    <lineage>
        <taxon>Bacteria</taxon>
        <taxon>Pseudomonadati</taxon>
        <taxon>Bacteroidota</taxon>
        <taxon>Cytophagia</taxon>
        <taxon>Cytophagales</taxon>
        <taxon>Fulvivirgaceae</taxon>
        <taxon>Ohtaekwangia</taxon>
    </lineage>
</organism>
<reference evidence="3 4" key="1">
    <citation type="submission" date="2017-02" db="EMBL/GenBank/DDBJ databases">
        <authorList>
            <person name="Peterson S.W."/>
        </authorList>
    </citation>
    <scope>NUCLEOTIDE SEQUENCE [LARGE SCALE GENOMIC DNA]</scope>
    <source>
        <strain evidence="3 4">DSM 25262</strain>
    </source>
</reference>
<accession>A0A1T5IP19</accession>
<name>A0A1T5IP19_9BACT</name>
<dbReference type="RefSeq" id="WP_079684877.1">
    <property type="nucleotide sequence ID" value="NZ_FUZU01000001.1"/>
</dbReference>
<keyword evidence="1" id="KW-0328">Glycosyltransferase</keyword>
<dbReference type="Pfam" id="PF00201">
    <property type="entry name" value="UDPGT"/>
    <property type="match status" value="1"/>
</dbReference>
<evidence type="ECO:0000313" key="3">
    <source>
        <dbReference type="EMBL" id="SKC40860.1"/>
    </source>
</evidence>
<dbReference type="GO" id="GO:0008194">
    <property type="term" value="F:UDP-glycosyltransferase activity"/>
    <property type="evidence" value="ECO:0007669"/>
    <property type="project" value="InterPro"/>
</dbReference>
<keyword evidence="2 3" id="KW-0808">Transferase</keyword>
<dbReference type="CDD" id="cd03784">
    <property type="entry name" value="GT1_Gtf-like"/>
    <property type="match status" value="1"/>
</dbReference>
<dbReference type="AlphaFoldDB" id="A0A1T5IP19"/>
<evidence type="ECO:0000256" key="2">
    <source>
        <dbReference type="ARBA" id="ARBA00022679"/>
    </source>
</evidence>
<sequence length="448" mass="51765">MARFLFLCYHGKGHFNPCFHLARTLQQSHEVLFAGVEFFHNHIAAQGFLYYPLKTVPFGLGLEEWVCETQKRTPIYWNTLVDRWNDHLYKIREKELTKLVDIYKPDVILLDTHQTTDFIVLYPLLKKRKIRLALVHAMLTSVLTENFPPVNSLVFPDDKAGIIQEIGQLKLKKQKRLRSQKLKFFGMDDETIIQRRIRKNRIPTKYLSEQERFYGLVLKGLHEFIFLPREFDFREATIYMQQHHVGFQVDYARTEGGGNEYPQIKAIIQQKINSRQAKLVYCAFGTVPIEDKQTFLNFITKLITALAGQNVVLLLATSLATNDLRSIHGDVYIVNYVPQLDVLTYTDVFINHGGLNSIKEAIDQGVPMLVYPGESVMDPPGNSTRVVYHGLGLRGDMKLDSADDIRDKINMLLHEEQFRKNVQALKQINRAYSIDNAIKLLTELPVVE</sequence>
<dbReference type="PANTHER" id="PTHR48043">
    <property type="entry name" value="EG:EG0003.4 PROTEIN-RELATED"/>
    <property type="match status" value="1"/>
</dbReference>
<evidence type="ECO:0000256" key="1">
    <source>
        <dbReference type="ARBA" id="ARBA00022676"/>
    </source>
</evidence>
<dbReference type="STRING" id="688867.SAMN05660236_0234"/>
<dbReference type="OrthoDB" id="9805366at2"/>
<dbReference type="InterPro" id="IPR002213">
    <property type="entry name" value="UDP_glucos_trans"/>
</dbReference>
<dbReference type="Proteomes" id="UP000190961">
    <property type="component" value="Unassembled WGS sequence"/>
</dbReference>
<dbReference type="PANTHER" id="PTHR48043:SF145">
    <property type="entry name" value="FI06409P-RELATED"/>
    <property type="match status" value="1"/>
</dbReference>
<dbReference type="Gene3D" id="3.40.50.2000">
    <property type="entry name" value="Glycogen Phosphorylase B"/>
    <property type="match status" value="2"/>
</dbReference>
<gene>
    <name evidence="3" type="ORF">SAMN05660236_0234</name>
</gene>
<keyword evidence="4" id="KW-1185">Reference proteome</keyword>
<dbReference type="InterPro" id="IPR050271">
    <property type="entry name" value="UDP-glycosyltransferase"/>
</dbReference>
<dbReference type="EMBL" id="FUZU01000001">
    <property type="protein sequence ID" value="SKC40860.1"/>
    <property type="molecule type" value="Genomic_DNA"/>
</dbReference>
<dbReference type="SUPFAM" id="SSF53756">
    <property type="entry name" value="UDP-Glycosyltransferase/glycogen phosphorylase"/>
    <property type="match status" value="1"/>
</dbReference>
<protein>
    <submittedName>
        <fullName evidence="3">UDP:flavonoid glycosyltransferase YjiC, YdhE family</fullName>
    </submittedName>
</protein>